<proteinExistence type="predicted"/>
<dbReference type="RefSeq" id="WP_151903350.1">
    <property type="nucleotide sequence ID" value="NZ_CP045032.1"/>
</dbReference>
<dbReference type="EMBL" id="CP045032">
    <property type="protein sequence ID" value="QFQ03064.1"/>
    <property type="molecule type" value="Genomic_DNA"/>
</dbReference>
<dbReference type="KEGG" id="cuo:CUROG_08580"/>
<keyword evidence="2" id="KW-1185">Reference proteome</keyword>
<reference evidence="2" key="1">
    <citation type="submission" date="2019-10" db="EMBL/GenBank/DDBJ databases">
        <title>Complete genome sequence of Corynebacterium urogenitalis DSM 108747, isolated from the genital tract of a cow.</title>
        <authorList>
            <person name="Ruckert C."/>
            <person name="Ballas P."/>
            <person name="Wagener K."/>
            <person name="Drillich M."/>
            <person name="Kaempfer P."/>
            <person name="Busse H.-J."/>
            <person name="Ehling-Schulz M."/>
        </authorList>
    </citation>
    <scope>NUCLEOTIDE SEQUENCE [LARGE SCALE GENOMIC DNA]</scope>
    <source>
        <strain evidence="2">LMM 1652</strain>
    </source>
</reference>
<name>A0A5J6Z822_9CORY</name>
<dbReference type="Proteomes" id="UP000326711">
    <property type="component" value="Chromosome"/>
</dbReference>
<protein>
    <submittedName>
        <fullName evidence="1">Uncharacterized protein</fullName>
    </submittedName>
</protein>
<evidence type="ECO:0000313" key="2">
    <source>
        <dbReference type="Proteomes" id="UP000326711"/>
    </source>
</evidence>
<dbReference type="OrthoDB" id="4414843at2"/>
<accession>A0A5J6Z822</accession>
<gene>
    <name evidence="1" type="ORF">CUROG_08580</name>
</gene>
<dbReference type="AlphaFoldDB" id="A0A5J6Z822"/>
<evidence type="ECO:0000313" key="1">
    <source>
        <dbReference type="EMBL" id="QFQ03064.1"/>
    </source>
</evidence>
<organism evidence="1 2">
    <name type="scientific">Corynebacterium urogenitale</name>
    <dbReference type="NCBI Taxonomy" id="2487892"/>
    <lineage>
        <taxon>Bacteria</taxon>
        <taxon>Bacillati</taxon>
        <taxon>Actinomycetota</taxon>
        <taxon>Actinomycetes</taxon>
        <taxon>Mycobacteriales</taxon>
        <taxon>Corynebacteriaceae</taxon>
        <taxon>Corynebacterium</taxon>
    </lineage>
</organism>
<sequence>MNITTDPASALRGAKNLQGMQQQWEDALVRARPQVPEGIFGTGLNAKGKMLMELVQRGHEIRLAHARRLKTAGIDGASLIRRVERTDARSADSLDRGAKQR</sequence>